<dbReference type="Gene3D" id="3.30.420.10">
    <property type="entry name" value="Ribonuclease H-like superfamily/Ribonuclease H"/>
    <property type="match status" value="1"/>
</dbReference>
<feature type="non-terminal residue" evidence="1">
    <location>
        <position position="1"/>
    </location>
</feature>
<dbReference type="EMBL" id="LHQN01029217">
    <property type="protein sequence ID" value="KOC58747.1"/>
    <property type="molecule type" value="Genomic_DNA"/>
</dbReference>
<dbReference type="AlphaFoldDB" id="A0A0L7QJC2"/>
<sequence length="50" mass="5793">YIGILRENLEVSLTKLGLENNFILEQDNDPKHTAKKTKKFFNSNHIPIIP</sequence>
<evidence type="ECO:0008006" key="3">
    <source>
        <dbReference type="Google" id="ProtNLM"/>
    </source>
</evidence>
<name>A0A0L7QJC2_9HYME</name>
<dbReference type="GO" id="GO:0003676">
    <property type="term" value="F:nucleic acid binding"/>
    <property type="evidence" value="ECO:0007669"/>
    <property type="project" value="InterPro"/>
</dbReference>
<accession>A0A0L7QJC2</accession>
<dbReference type="Proteomes" id="UP000053825">
    <property type="component" value="Unassembled WGS sequence"/>
</dbReference>
<dbReference type="InterPro" id="IPR036397">
    <property type="entry name" value="RNaseH_sf"/>
</dbReference>
<organism evidence="1 2">
    <name type="scientific">Habropoda laboriosa</name>
    <dbReference type="NCBI Taxonomy" id="597456"/>
    <lineage>
        <taxon>Eukaryota</taxon>
        <taxon>Metazoa</taxon>
        <taxon>Ecdysozoa</taxon>
        <taxon>Arthropoda</taxon>
        <taxon>Hexapoda</taxon>
        <taxon>Insecta</taxon>
        <taxon>Pterygota</taxon>
        <taxon>Neoptera</taxon>
        <taxon>Endopterygota</taxon>
        <taxon>Hymenoptera</taxon>
        <taxon>Apocrita</taxon>
        <taxon>Aculeata</taxon>
        <taxon>Apoidea</taxon>
        <taxon>Anthophila</taxon>
        <taxon>Apidae</taxon>
        <taxon>Habropoda</taxon>
    </lineage>
</organism>
<dbReference type="STRING" id="597456.A0A0L7QJC2"/>
<proteinExistence type="predicted"/>
<gene>
    <name evidence="1" type="ORF">WH47_10413</name>
</gene>
<evidence type="ECO:0000313" key="2">
    <source>
        <dbReference type="Proteomes" id="UP000053825"/>
    </source>
</evidence>
<keyword evidence="2" id="KW-1185">Reference proteome</keyword>
<protein>
    <recommendedName>
        <fullName evidence="3">Histone-lysine N-methyltransferase SETMAR</fullName>
    </recommendedName>
</protein>
<evidence type="ECO:0000313" key="1">
    <source>
        <dbReference type="EMBL" id="KOC58747.1"/>
    </source>
</evidence>
<comment type="caution">
    <text evidence="1">The sequence shown here is derived from an EMBL/GenBank/DDBJ whole genome shotgun (WGS) entry which is preliminary data.</text>
</comment>
<reference evidence="2" key="1">
    <citation type="submission" date="2015-07" db="EMBL/GenBank/DDBJ databases">
        <title>The genome of Habropoda laboriosa.</title>
        <authorList>
            <person name="Pan H."/>
            <person name="Kapheim K."/>
        </authorList>
    </citation>
    <scope>NUCLEOTIDE SEQUENCE [LARGE SCALE GENOMIC DNA]</scope>
</reference>